<evidence type="ECO:0000256" key="10">
    <source>
        <dbReference type="PIRNR" id="PIRNR038039"/>
    </source>
</evidence>
<dbReference type="GO" id="GO:0015031">
    <property type="term" value="P:protein transport"/>
    <property type="evidence" value="ECO:0007669"/>
    <property type="project" value="UniProtKB-UniRule"/>
</dbReference>
<dbReference type="GO" id="GO:0097025">
    <property type="term" value="C:MPP7-DLG1-LIN7 complex"/>
    <property type="evidence" value="ECO:0007669"/>
    <property type="project" value="UniProtKB-UniRule"/>
</dbReference>
<dbReference type="InterPro" id="IPR001478">
    <property type="entry name" value="PDZ"/>
</dbReference>
<dbReference type="GO" id="GO:0016323">
    <property type="term" value="C:basolateral plasma membrane"/>
    <property type="evidence" value="ECO:0007669"/>
    <property type="project" value="UniProtKB-UniRule"/>
</dbReference>
<comment type="function">
    <text evidence="10">Plays a role in establishing and maintaining the asymmetric distribution of channels and receptors at the plasma membrane of polarized cells.</text>
</comment>
<dbReference type="GO" id="GO:0007269">
    <property type="term" value="P:neurotransmitter secretion"/>
    <property type="evidence" value="ECO:0007669"/>
    <property type="project" value="UniProtKB-UniRule"/>
</dbReference>
<keyword evidence="14" id="KW-1185">Reference proteome</keyword>
<dbReference type="InterPro" id="IPR051109">
    <property type="entry name" value="MAM_complex_regulator"/>
</dbReference>
<evidence type="ECO:0000313" key="14">
    <source>
        <dbReference type="Proteomes" id="UP000440578"/>
    </source>
</evidence>
<dbReference type="GO" id="GO:0098793">
    <property type="term" value="C:presynapse"/>
    <property type="evidence" value="ECO:0007669"/>
    <property type="project" value="GOC"/>
</dbReference>
<dbReference type="Pfam" id="PF00595">
    <property type="entry name" value="PDZ"/>
    <property type="match status" value="1"/>
</dbReference>
<evidence type="ECO:0000259" key="11">
    <source>
        <dbReference type="PROSITE" id="PS50106"/>
    </source>
</evidence>
<proteinExistence type="inferred from homology"/>
<dbReference type="PROSITE" id="PS51022">
    <property type="entry name" value="L27"/>
    <property type="match status" value="1"/>
</dbReference>
<evidence type="ECO:0000256" key="6">
    <source>
        <dbReference type="ARBA" id="ARBA00022483"/>
    </source>
</evidence>
<keyword evidence="4 10" id="KW-0813">Transport</keyword>
<evidence type="ECO:0000256" key="9">
    <source>
        <dbReference type="ARBA" id="ARBA00023136"/>
    </source>
</evidence>
<sequence length="198" mass="20902">MAAASEPLSLQADVSRALELLEKLQKSGEVPSAKLVALQEVLRSEFLGAVRGVYEHVYETVVMPGSPETRASATAKATVAAFAASEGQAHPRLIKLSRTEHGFGFNIAGGEGPDAPVLVSRVLASGAAERQGGLRRGDQLITVDGRPVEGETHGEVVRLLREAGDQVTLLVRHAPELLDALERRLESARAAAARASGR</sequence>
<comment type="similarity">
    <text evidence="3 10">Belongs to the lin-7 family.</text>
</comment>
<dbReference type="SMART" id="SM00228">
    <property type="entry name" value="PDZ"/>
    <property type="match status" value="1"/>
</dbReference>
<dbReference type="Gene3D" id="1.10.287.650">
    <property type="entry name" value="L27 domain"/>
    <property type="match status" value="1"/>
</dbReference>
<dbReference type="Gene3D" id="2.30.42.10">
    <property type="match status" value="1"/>
</dbReference>
<accession>A0A6A4WBU5</accession>
<dbReference type="EMBL" id="VIIS01001198">
    <property type="protein sequence ID" value="KAF0301130.1"/>
    <property type="molecule type" value="Genomic_DNA"/>
</dbReference>
<keyword evidence="8 10" id="KW-0965">Cell junction</keyword>
<gene>
    <name evidence="13" type="primary">LIN7B</name>
    <name evidence="13" type="ORF">FJT64_026515</name>
</gene>
<name>A0A6A4WBU5_AMPAM</name>
<keyword evidence="7 10" id="KW-0653">Protein transport</keyword>
<evidence type="ECO:0000256" key="8">
    <source>
        <dbReference type="ARBA" id="ARBA00022949"/>
    </source>
</evidence>
<dbReference type="InterPro" id="IPR036892">
    <property type="entry name" value="L27_dom_sf"/>
</dbReference>
<evidence type="ECO:0000256" key="4">
    <source>
        <dbReference type="ARBA" id="ARBA00022448"/>
    </source>
</evidence>
<dbReference type="GO" id="GO:0005923">
    <property type="term" value="C:bicellular tight junction"/>
    <property type="evidence" value="ECO:0007669"/>
    <property type="project" value="UniProtKB-UniRule"/>
</dbReference>
<dbReference type="InterPro" id="IPR014775">
    <property type="entry name" value="L27_C"/>
</dbReference>
<evidence type="ECO:0000256" key="2">
    <source>
        <dbReference type="ARBA" id="ARBA00004282"/>
    </source>
</evidence>
<feature type="domain" description="L27" evidence="12">
    <location>
        <begin position="10"/>
        <end position="65"/>
    </location>
</feature>
<dbReference type="Pfam" id="PF02828">
    <property type="entry name" value="L27"/>
    <property type="match status" value="1"/>
</dbReference>
<dbReference type="GO" id="GO:0006887">
    <property type="term" value="P:exocytosis"/>
    <property type="evidence" value="ECO:0007669"/>
    <property type="project" value="UniProtKB-UniRule"/>
</dbReference>
<dbReference type="SUPFAM" id="SSF101288">
    <property type="entry name" value="L27 domain"/>
    <property type="match status" value="1"/>
</dbReference>
<dbReference type="PIRSF" id="PIRSF038039">
    <property type="entry name" value="Lin-7_homologue"/>
    <property type="match status" value="1"/>
</dbReference>
<dbReference type="InterPro" id="IPR004172">
    <property type="entry name" value="L27_dom"/>
</dbReference>
<evidence type="ECO:0000313" key="13">
    <source>
        <dbReference type="EMBL" id="KAF0301130.1"/>
    </source>
</evidence>
<dbReference type="InterPro" id="IPR036034">
    <property type="entry name" value="PDZ_sf"/>
</dbReference>
<comment type="subcellular location">
    <subcellularLocation>
        <location evidence="2">Cell junction</location>
    </subcellularLocation>
    <subcellularLocation>
        <location evidence="1 10">Cell membrane</location>
        <topology evidence="1 10">Peripheral membrane protein</topology>
    </subcellularLocation>
</comment>
<dbReference type="PANTHER" id="PTHR14063">
    <property type="entry name" value="PROTEIN LIN-7 HOMOLOG"/>
    <property type="match status" value="1"/>
</dbReference>
<keyword evidence="5 10" id="KW-1003">Cell membrane</keyword>
<dbReference type="SUPFAM" id="SSF50156">
    <property type="entry name" value="PDZ domain-like"/>
    <property type="match status" value="1"/>
</dbReference>
<feature type="domain" description="PDZ" evidence="11">
    <location>
        <begin position="93"/>
        <end position="175"/>
    </location>
</feature>
<keyword evidence="6 10" id="KW-0268">Exocytosis</keyword>
<protein>
    <recommendedName>
        <fullName evidence="10">Protein lin-7 homolog</fullName>
    </recommendedName>
</protein>
<evidence type="ECO:0000256" key="7">
    <source>
        <dbReference type="ARBA" id="ARBA00022927"/>
    </source>
</evidence>
<dbReference type="AlphaFoldDB" id="A0A6A4WBU5"/>
<keyword evidence="9 10" id="KW-0472">Membrane</keyword>
<dbReference type="SMART" id="SM00569">
    <property type="entry name" value="L27"/>
    <property type="match status" value="1"/>
</dbReference>
<dbReference type="Proteomes" id="UP000440578">
    <property type="component" value="Unassembled WGS sequence"/>
</dbReference>
<comment type="caution">
    <text evidence="13">The sequence shown here is derived from an EMBL/GenBank/DDBJ whole genome shotgun (WGS) entry which is preliminary data.</text>
</comment>
<evidence type="ECO:0000256" key="3">
    <source>
        <dbReference type="ARBA" id="ARBA00008546"/>
    </source>
</evidence>
<evidence type="ECO:0000256" key="1">
    <source>
        <dbReference type="ARBA" id="ARBA00004202"/>
    </source>
</evidence>
<dbReference type="PROSITE" id="PS50106">
    <property type="entry name" value="PDZ"/>
    <property type="match status" value="1"/>
</dbReference>
<dbReference type="InterPro" id="IPR017365">
    <property type="entry name" value="LIN7"/>
</dbReference>
<evidence type="ECO:0000256" key="5">
    <source>
        <dbReference type="ARBA" id="ARBA00022475"/>
    </source>
</evidence>
<evidence type="ECO:0000259" key="12">
    <source>
        <dbReference type="PROSITE" id="PS51022"/>
    </source>
</evidence>
<dbReference type="OrthoDB" id="75502at2759"/>
<reference evidence="13 14" key="1">
    <citation type="submission" date="2019-07" db="EMBL/GenBank/DDBJ databases">
        <title>Draft genome assembly of a fouling barnacle, Amphibalanus amphitrite (Darwin, 1854): The first reference genome for Thecostraca.</title>
        <authorList>
            <person name="Kim W."/>
        </authorList>
    </citation>
    <scope>NUCLEOTIDE SEQUENCE [LARGE SCALE GENOMIC DNA]</scope>
    <source>
        <strain evidence="13">SNU_AA5</strain>
        <tissue evidence="13">Soma without cirri and trophi</tissue>
    </source>
</reference>
<organism evidence="13 14">
    <name type="scientific">Amphibalanus amphitrite</name>
    <name type="common">Striped barnacle</name>
    <name type="synonym">Balanus amphitrite</name>
    <dbReference type="NCBI Taxonomy" id="1232801"/>
    <lineage>
        <taxon>Eukaryota</taxon>
        <taxon>Metazoa</taxon>
        <taxon>Ecdysozoa</taxon>
        <taxon>Arthropoda</taxon>
        <taxon>Crustacea</taxon>
        <taxon>Multicrustacea</taxon>
        <taxon>Cirripedia</taxon>
        <taxon>Thoracica</taxon>
        <taxon>Thoracicalcarea</taxon>
        <taxon>Balanomorpha</taxon>
        <taxon>Balanoidea</taxon>
        <taxon>Balanidae</taxon>
        <taxon>Amphibalaninae</taxon>
        <taxon>Amphibalanus</taxon>
    </lineage>
</organism>